<dbReference type="UniPathway" id="UPA00050">
    <property type="reaction ID" value="UER00063"/>
</dbReference>
<dbReference type="PANTHER" id="PTHR43331">
    <property type="entry name" value="HOMOSERINE DEHYDROGENASE"/>
    <property type="match status" value="1"/>
</dbReference>
<keyword evidence="10 17" id="KW-0521">NADP</keyword>
<dbReference type="Proteomes" id="UP000244240">
    <property type="component" value="Unassembled WGS sequence"/>
</dbReference>
<feature type="domain" description="ACT" evidence="20">
    <location>
        <begin position="352"/>
        <end position="427"/>
    </location>
</feature>
<dbReference type="PROSITE" id="PS51671">
    <property type="entry name" value="ACT"/>
    <property type="match status" value="1"/>
</dbReference>
<evidence type="ECO:0000256" key="12">
    <source>
        <dbReference type="ARBA" id="ARBA00023027"/>
    </source>
</evidence>
<dbReference type="InterPro" id="IPR002912">
    <property type="entry name" value="ACT_dom"/>
</dbReference>
<evidence type="ECO:0000256" key="17">
    <source>
        <dbReference type="PIRSR" id="PIRSR000098-2"/>
    </source>
</evidence>
<evidence type="ECO:0000256" key="11">
    <source>
        <dbReference type="ARBA" id="ARBA00023002"/>
    </source>
</evidence>
<evidence type="ECO:0000256" key="8">
    <source>
        <dbReference type="ARBA" id="ARBA00022697"/>
    </source>
</evidence>
<evidence type="ECO:0000256" key="16">
    <source>
        <dbReference type="PIRSR" id="PIRSR000098-1"/>
    </source>
</evidence>
<dbReference type="InterPro" id="IPR045865">
    <property type="entry name" value="ACT-like_dom_sf"/>
</dbReference>
<protein>
    <recommendedName>
        <fullName evidence="6 18">Homoserine dehydrogenase</fullName>
        <ecNumber evidence="5 18">1.1.1.3</ecNumber>
    </recommendedName>
</protein>
<dbReference type="Pfam" id="PF03447">
    <property type="entry name" value="NAD_binding_3"/>
    <property type="match status" value="1"/>
</dbReference>
<dbReference type="InterPro" id="IPR036291">
    <property type="entry name" value="NAD(P)-bd_dom_sf"/>
</dbReference>
<dbReference type="Pfam" id="PF01842">
    <property type="entry name" value="ACT"/>
    <property type="match status" value="1"/>
</dbReference>
<dbReference type="SUPFAM" id="SSF51735">
    <property type="entry name" value="NAD(P)-binding Rossmann-fold domains"/>
    <property type="match status" value="1"/>
</dbReference>
<dbReference type="GO" id="GO:0009088">
    <property type="term" value="P:threonine biosynthetic process"/>
    <property type="evidence" value="ECO:0007669"/>
    <property type="project" value="UniProtKB-UniPathway"/>
</dbReference>
<comment type="cofactor">
    <cofactor evidence="1">
        <name>a metal cation</name>
        <dbReference type="ChEBI" id="CHEBI:25213"/>
    </cofactor>
</comment>
<evidence type="ECO:0000256" key="5">
    <source>
        <dbReference type="ARBA" id="ARBA00013213"/>
    </source>
</evidence>
<evidence type="ECO:0000256" key="14">
    <source>
        <dbReference type="ARBA" id="ARBA00023167"/>
    </source>
</evidence>
<evidence type="ECO:0000256" key="4">
    <source>
        <dbReference type="ARBA" id="ARBA00006753"/>
    </source>
</evidence>
<keyword evidence="12" id="KW-0520">NAD</keyword>
<dbReference type="CDD" id="cd04881">
    <property type="entry name" value="ACT_HSDH-Hom"/>
    <property type="match status" value="1"/>
</dbReference>
<dbReference type="GO" id="GO:0050661">
    <property type="term" value="F:NADP binding"/>
    <property type="evidence" value="ECO:0007669"/>
    <property type="project" value="InterPro"/>
</dbReference>
<evidence type="ECO:0000256" key="3">
    <source>
        <dbReference type="ARBA" id="ARBA00005062"/>
    </source>
</evidence>
<comment type="pathway">
    <text evidence="2 18">Amino-acid biosynthesis; L-threonine biosynthesis; L-threonine from L-aspartate: step 3/5.</text>
</comment>
<reference evidence="21 22" key="1">
    <citation type="submission" date="2018-04" db="EMBL/GenBank/DDBJ databases">
        <title>Genomic Encyclopedia of Archaeal and Bacterial Type Strains, Phase II (KMG-II): from individual species to whole genera.</title>
        <authorList>
            <person name="Goeker M."/>
        </authorList>
    </citation>
    <scope>NUCLEOTIDE SEQUENCE [LARGE SCALE GENOMIC DNA]</scope>
    <source>
        <strain evidence="21 22">DSM 45787</strain>
    </source>
</reference>
<dbReference type="EC" id="1.1.1.3" evidence="5 18"/>
<dbReference type="NCBIfam" id="NF004976">
    <property type="entry name" value="PRK06349.1"/>
    <property type="match status" value="1"/>
</dbReference>
<evidence type="ECO:0000256" key="15">
    <source>
        <dbReference type="ARBA" id="ARBA00048841"/>
    </source>
</evidence>
<comment type="catalytic activity">
    <reaction evidence="15">
        <text>L-homoserine + NADP(+) = L-aspartate 4-semialdehyde + NADPH + H(+)</text>
        <dbReference type="Rhea" id="RHEA:15761"/>
        <dbReference type="ChEBI" id="CHEBI:15378"/>
        <dbReference type="ChEBI" id="CHEBI:57476"/>
        <dbReference type="ChEBI" id="CHEBI:57783"/>
        <dbReference type="ChEBI" id="CHEBI:58349"/>
        <dbReference type="ChEBI" id="CHEBI:537519"/>
        <dbReference type="EC" id="1.1.1.3"/>
    </reaction>
    <physiologicalReaction direction="right-to-left" evidence="15">
        <dbReference type="Rhea" id="RHEA:15763"/>
    </physiologicalReaction>
</comment>
<proteinExistence type="inferred from homology"/>
<keyword evidence="8 18" id="KW-0791">Threonine biosynthesis</keyword>
<dbReference type="InterPro" id="IPR005106">
    <property type="entry name" value="Asp/hSer_DH_NAD-bd"/>
</dbReference>
<evidence type="ECO:0000256" key="18">
    <source>
        <dbReference type="RuleBase" id="RU000579"/>
    </source>
</evidence>
<dbReference type="GO" id="GO:0009086">
    <property type="term" value="P:methionine biosynthetic process"/>
    <property type="evidence" value="ECO:0007669"/>
    <property type="project" value="UniProtKB-KW"/>
</dbReference>
<keyword evidence="22" id="KW-1185">Reference proteome</keyword>
<dbReference type="FunFam" id="3.40.50.720:FF:000062">
    <property type="entry name" value="Homoserine dehydrogenase"/>
    <property type="match status" value="1"/>
</dbReference>
<keyword evidence="7 18" id="KW-0028">Amino-acid biosynthesis</keyword>
<evidence type="ECO:0000313" key="22">
    <source>
        <dbReference type="Proteomes" id="UP000244240"/>
    </source>
</evidence>
<evidence type="ECO:0000256" key="1">
    <source>
        <dbReference type="ARBA" id="ARBA00001920"/>
    </source>
</evidence>
<feature type="active site" description="Proton donor" evidence="16">
    <location>
        <position position="207"/>
    </location>
</feature>
<name>A0A2T6BGU9_9BACL</name>
<feature type="binding site" evidence="17">
    <location>
        <begin position="11"/>
        <end position="18"/>
    </location>
    <ligand>
        <name>NADP(+)</name>
        <dbReference type="ChEBI" id="CHEBI:58349"/>
    </ligand>
</feature>
<gene>
    <name evidence="21" type="ORF">C8P63_1195</name>
</gene>
<dbReference type="OrthoDB" id="9808167at2"/>
<comment type="caution">
    <text evidence="21">The sequence shown here is derived from an EMBL/GenBank/DDBJ whole genome shotgun (WGS) entry which is preliminary data.</text>
</comment>
<evidence type="ECO:0000256" key="19">
    <source>
        <dbReference type="RuleBase" id="RU004171"/>
    </source>
</evidence>
<evidence type="ECO:0000256" key="13">
    <source>
        <dbReference type="ARBA" id="ARBA00023053"/>
    </source>
</evidence>
<dbReference type="PIRSF" id="PIRSF000098">
    <property type="entry name" value="Homoser_dehydrog"/>
    <property type="match status" value="1"/>
</dbReference>
<dbReference type="GO" id="GO:0046872">
    <property type="term" value="F:metal ion binding"/>
    <property type="evidence" value="ECO:0007669"/>
    <property type="project" value="UniProtKB-KW"/>
</dbReference>
<dbReference type="Pfam" id="PF00742">
    <property type="entry name" value="Homoserine_dh"/>
    <property type="match status" value="1"/>
</dbReference>
<dbReference type="SUPFAM" id="SSF55347">
    <property type="entry name" value="Glyceraldehyde-3-phosphate dehydrogenase-like, C-terminal domain"/>
    <property type="match status" value="1"/>
</dbReference>
<dbReference type="InterPro" id="IPR016204">
    <property type="entry name" value="HDH"/>
</dbReference>
<keyword evidence="11 18" id="KW-0560">Oxidoreductase</keyword>
<dbReference type="FunFam" id="3.30.360.10:FF:000005">
    <property type="entry name" value="Homoserine dehydrogenase"/>
    <property type="match status" value="1"/>
</dbReference>
<dbReference type="PROSITE" id="PS01042">
    <property type="entry name" value="HOMOSER_DHGENASE"/>
    <property type="match status" value="1"/>
</dbReference>
<dbReference type="UniPathway" id="UPA00051">
    <property type="reaction ID" value="UER00465"/>
</dbReference>
<dbReference type="Gene3D" id="3.40.50.720">
    <property type="entry name" value="NAD(P)-binding Rossmann-like Domain"/>
    <property type="match status" value="1"/>
</dbReference>
<accession>A0A2T6BGU9</accession>
<feature type="binding site" evidence="17">
    <location>
        <position position="192"/>
    </location>
    <ligand>
        <name>L-homoserine</name>
        <dbReference type="ChEBI" id="CHEBI:57476"/>
    </ligand>
</feature>
<evidence type="ECO:0000256" key="7">
    <source>
        <dbReference type="ARBA" id="ARBA00022605"/>
    </source>
</evidence>
<keyword evidence="13" id="KW-0915">Sodium</keyword>
<dbReference type="EMBL" id="QBKR01000019">
    <property type="protein sequence ID" value="PTX55298.1"/>
    <property type="molecule type" value="Genomic_DNA"/>
</dbReference>
<sequence length="432" mass="46605">MAEEPIRVGLMGLGTVGSGVVRLIEDHQNDLCHQTGQGVSIEKILVRDRQKERKVAVDPSLLTERPEEILKNDRIDLIVEVMGGIEPTRSYLREALENGKHVVTANKDLMALHGAELLSVAARKGCDVFYEASVAGGIPILRALAEGFSSDRITKMVGIVNGTTNYILTEMARKGTPFQSALARAQELGYAESDPTSDVEGMDAARKMAILATLGFHMDLSLDEVTVRGISGVTPEDLRFAAQLGYVLKLVGIAARNGEKVEVVVEPALLPQAHPLAAVDGVYNAVCVYGEAVGETMFYGPGAGAMPTATAVVSDLVTVVKNMRLGGNGRAIVAPYREKRVKGADEIFAKYFLRLRVEDEAGVLAKLTLIFAEAGVSLEKVLQEPGCSGDEAEIVLVTHTASRDRLDEVLLRMEELPAVRRIMSHYRVEGGE</sequence>
<dbReference type="Gene3D" id="3.30.70.260">
    <property type="match status" value="1"/>
</dbReference>
<dbReference type="GO" id="GO:0004412">
    <property type="term" value="F:homoserine dehydrogenase activity"/>
    <property type="evidence" value="ECO:0007669"/>
    <property type="project" value="UniProtKB-EC"/>
</dbReference>
<dbReference type="AlphaFoldDB" id="A0A2T6BGU9"/>
<dbReference type="InterPro" id="IPR019811">
    <property type="entry name" value="HDH_CS"/>
</dbReference>
<evidence type="ECO:0000256" key="6">
    <source>
        <dbReference type="ARBA" id="ARBA00013376"/>
    </source>
</evidence>
<dbReference type="SUPFAM" id="SSF55021">
    <property type="entry name" value="ACT-like"/>
    <property type="match status" value="1"/>
</dbReference>
<evidence type="ECO:0000256" key="9">
    <source>
        <dbReference type="ARBA" id="ARBA00022723"/>
    </source>
</evidence>
<dbReference type="PANTHER" id="PTHR43331:SF1">
    <property type="entry name" value="HOMOSERINE DEHYDROGENASE"/>
    <property type="match status" value="1"/>
</dbReference>
<feature type="binding site" evidence="17">
    <location>
        <position position="107"/>
    </location>
    <ligand>
        <name>NADPH</name>
        <dbReference type="ChEBI" id="CHEBI:57783"/>
    </ligand>
</feature>
<dbReference type="Gene3D" id="3.30.360.10">
    <property type="entry name" value="Dihydrodipicolinate Reductase, domain 2"/>
    <property type="match status" value="1"/>
</dbReference>
<dbReference type="InterPro" id="IPR001342">
    <property type="entry name" value="HDH_cat"/>
</dbReference>
<evidence type="ECO:0000259" key="20">
    <source>
        <dbReference type="PROSITE" id="PS51671"/>
    </source>
</evidence>
<keyword evidence="9" id="KW-0479">Metal-binding</keyword>
<dbReference type="RefSeq" id="WP_108024932.1">
    <property type="nucleotide sequence ID" value="NZ_QBKR01000019.1"/>
</dbReference>
<evidence type="ECO:0000256" key="10">
    <source>
        <dbReference type="ARBA" id="ARBA00022857"/>
    </source>
</evidence>
<comment type="pathway">
    <text evidence="3 18">Amino-acid biosynthesis; L-methionine biosynthesis via de novo pathway; L-homoserine from L-aspartate: step 3/3.</text>
</comment>
<keyword evidence="14 18" id="KW-0486">Methionine biosynthesis</keyword>
<evidence type="ECO:0000313" key="21">
    <source>
        <dbReference type="EMBL" id="PTX55298.1"/>
    </source>
</evidence>
<comment type="similarity">
    <text evidence="4 19">Belongs to the homoserine dehydrogenase family.</text>
</comment>
<evidence type="ECO:0000256" key="2">
    <source>
        <dbReference type="ARBA" id="ARBA00005056"/>
    </source>
</evidence>
<organism evidence="21 22">
    <name type="scientific">Melghirimyces profundicolus</name>
    <dbReference type="NCBI Taxonomy" id="1242148"/>
    <lineage>
        <taxon>Bacteria</taxon>
        <taxon>Bacillati</taxon>
        <taxon>Bacillota</taxon>
        <taxon>Bacilli</taxon>
        <taxon>Bacillales</taxon>
        <taxon>Thermoactinomycetaceae</taxon>
        <taxon>Melghirimyces</taxon>
    </lineage>
</organism>